<proteinExistence type="predicted"/>
<keyword evidence="3" id="KW-1185">Reference proteome</keyword>
<evidence type="ECO:0000313" key="2">
    <source>
        <dbReference type="EMBL" id="KAF4977471.1"/>
    </source>
</evidence>
<evidence type="ECO:0000256" key="1">
    <source>
        <dbReference type="SAM" id="MobiDB-lite"/>
    </source>
</evidence>
<name>A0A8H4UJQ1_9HYPO</name>
<dbReference type="AlphaFoldDB" id="A0A8H4UJQ1"/>
<dbReference type="EMBL" id="JABEYC010000435">
    <property type="protein sequence ID" value="KAF4977471.1"/>
    <property type="molecule type" value="Genomic_DNA"/>
</dbReference>
<accession>A0A8H4UJQ1</accession>
<evidence type="ECO:0000313" key="3">
    <source>
        <dbReference type="Proteomes" id="UP000635477"/>
    </source>
</evidence>
<dbReference type="Proteomes" id="UP000635477">
    <property type="component" value="Unassembled WGS sequence"/>
</dbReference>
<reference evidence="2" key="1">
    <citation type="journal article" date="2020" name="BMC Genomics">
        <title>Correction to: Identification and distribution of gene clusters required for synthesis of sphingolipid metabolism inhibitors in diverse species of the filamentous fungus Fusarium.</title>
        <authorList>
            <person name="Kim H.S."/>
            <person name="Lohmar J.M."/>
            <person name="Busman M."/>
            <person name="Brown D.W."/>
            <person name="Naumann T.A."/>
            <person name="Divon H.H."/>
            <person name="Lysoe E."/>
            <person name="Uhlig S."/>
            <person name="Proctor R.H."/>
        </authorList>
    </citation>
    <scope>NUCLEOTIDE SEQUENCE</scope>
    <source>
        <strain evidence="2">NRRL 22465</strain>
    </source>
</reference>
<protein>
    <submittedName>
        <fullName evidence="2">Uncharacterized protein</fullName>
    </submittedName>
</protein>
<organism evidence="2 3">
    <name type="scientific">Fusarium zealandicum</name>
    <dbReference type="NCBI Taxonomy" id="1053134"/>
    <lineage>
        <taxon>Eukaryota</taxon>
        <taxon>Fungi</taxon>
        <taxon>Dikarya</taxon>
        <taxon>Ascomycota</taxon>
        <taxon>Pezizomycotina</taxon>
        <taxon>Sordariomycetes</taxon>
        <taxon>Hypocreomycetidae</taxon>
        <taxon>Hypocreales</taxon>
        <taxon>Nectriaceae</taxon>
        <taxon>Fusarium</taxon>
        <taxon>Fusarium staphyleae species complex</taxon>
    </lineage>
</organism>
<sequence>MLAEKLSSCLNPKSPRQPKDSSSKFELDPGQLIVFAGLRLNFWLGSVESCKSTDSRAWEKAMGPRCEIHASEALTLTLLVDDFTPRLSASPCPFYYSFLAKFLQYLRKG</sequence>
<comment type="caution">
    <text evidence="2">The sequence shown here is derived from an EMBL/GenBank/DDBJ whole genome shotgun (WGS) entry which is preliminary data.</text>
</comment>
<reference evidence="2" key="2">
    <citation type="submission" date="2020-05" db="EMBL/GenBank/DDBJ databases">
        <authorList>
            <person name="Kim H.-S."/>
            <person name="Proctor R.H."/>
            <person name="Brown D.W."/>
        </authorList>
    </citation>
    <scope>NUCLEOTIDE SEQUENCE</scope>
    <source>
        <strain evidence="2">NRRL 22465</strain>
    </source>
</reference>
<gene>
    <name evidence="2" type="ORF">FZEAL_6035</name>
</gene>
<feature type="region of interest" description="Disordered" evidence="1">
    <location>
        <begin position="1"/>
        <end position="25"/>
    </location>
</feature>